<evidence type="ECO:0000313" key="6">
    <source>
        <dbReference type="EMBL" id="TPV33374.1"/>
    </source>
</evidence>
<dbReference type="EMBL" id="VHIQ01000004">
    <property type="protein sequence ID" value="TPV33374.1"/>
    <property type="molecule type" value="Genomic_DNA"/>
</dbReference>
<feature type="domain" description="PKD/Chitinase" evidence="4">
    <location>
        <begin position="851"/>
        <end position="923"/>
    </location>
</feature>
<dbReference type="InterPro" id="IPR026444">
    <property type="entry name" value="Secre_tail"/>
</dbReference>
<dbReference type="SUPFAM" id="SSF49373">
    <property type="entry name" value="Invasin/intimin cell-adhesion fragments"/>
    <property type="match status" value="1"/>
</dbReference>
<name>A0A506PIG7_9FLAO</name>
<dbReference type="Gene3D" id="2.160.20.10">
    <property type="entry name" value="Single-stranded right-handed beta-helix, Pectin lyase-like"/>
    <property type="match status" value="1"/>
</dbReference>
<dbReference type="Proteomes" id="UP000317332">
    <property type="component" value="Unassembled WGS sequence"/>
</dbReference>
<evidence type="ECO:0000259" key="4">
    <source>
        <dbReference type="SMART" id="SM00089"/>
    </source>
</evidence>
<dbReference type="Pfam" id="PF18962">
    <property type="entry name" value="Por_Secre_tail"/>
    <property type="match status" value="1"/>
</dbReference>
<dbReference type="PANTHER" id="PTHR42970">
    <property type="entry name" value="PECTATE LYASE C-RELATED"/>
    <property type="match status" value="1"/>
</dbReference>
<keyword evidence="3" id="KW-0325">Glycoprotein</keyword>
<dbReference type="GO" id="GO:0046872">
    <property type="term" value="F:metal ion binding"/>
    <property type="evidence" value="ECO:0007669"/>
    <property type="project" value="UniProtKB-KW"/>
</dbReference>
<feature type="domain" description="PKD/Chitinase" evidence="4">
    <location>
        <begin position="570"/>
        <end position="642"/>
    </location>
</feature>
<keyword evidence="2" id="KW-0732">Signal</keyword>
<comment type="caution">
    <text evidence="6">The sequence shown here is derived from an EMBL/GenBank/DDBJ whole genome shotgun (WGS) entry which is preliminary data.</text>
</comment>
<keyword evidence="1" id="KW-0479">Metal-binding</keyword>
<dbReference type="RefSeq" id="WP_140990336.1">
    <property type="nucleotide sequence ID" value="NZ_VHIQ01000004.1"/>
</dbReference>
<evidence type="ECO:0000313" key="7">
    <source>
        <dbReference type="Proteomes" id="UP000317332"/>
    </source>
</evidence>
<evidence type="ECO:0000259" key="5">
    <source>
        <dbReference type="SMART" id="SM00635"/>
    </source>
</evidence>
<dbReference type="InterPro" id="IPR011050">
    <property type="entry name" value="Pectin_lyase_fold/virulence"/>
</dbReference>
<sequence>MRNFTIPTLLDFKTLFLFLFVFSWQLSFAQQIAFPTAVGAGAYTTGGRGGIVVHVTNLNDSGAGSLREALSMTVPRIIVFDVSGVININKFLYLSGVNSNFTLAGQTAPEGGITIAGGRVYFSGVTNYIMRHIRFKGGFQADWVPHSGDDIGSASFSGVGNNVDIIVDHVSFGFGKTMPTWIPQGDNPDQFDKVTIQNCLFSETDKGAIVGKDVMQPTYRLTGDMTFIRNIFYNTRYRVPNVSGNHGPNNSFDVINNLTWRNDGRFTNGGGDMNLNHINNAIYVGPFPIWDRTLNLWVDGRGFNPKIYTSGNLIYETNINSGSLTYSVDQMNSDNTLSWKYFVGDRYGEQLPSSFFVNTAYPIRGVSQTILPASELKSILPYDSGCNARLNADGSVSSNLDTHDAEFLENIINNVFPPAFDISNVSLDPITTNTRPSNFYISNPHIPEIWFQANVPAGQDHNDIAPSGYTWLEEYLNMVDRDTNAIALESIAVTPNTAEIQIPNTIALTATFTPSNATNQTGTWKSSNESIATVDGNGLVTPVSPGVVFITFTANDGGFKDTAEIRVFPEALQASAGDDQQICEGESATLTATGGTGYLWSTGETTATITVSPEETTTYMVTVTDDYEQSDTAEVTVTVNPIPTANAGEDQSICAGDSVTLTASGGSSYLWSNGTTTQSITVTPNQTTTYTVEVTENGCSSSDEVTVTINPAPPVNAGNDVTIGITQSVNLTASGATSYTWNTGETGESITVSPTETTTYVVTGTTDGCSAEDEVTVFIAGPITAVINGTTSICQGDSTTLTVEGGTGYLWSTGETTASITVSPEETTTYMVTVTDDYEQSDTAEVTVTMNPIPTANAGEDQSICAGESITLTASGGSSYLWSNGATTQSITVTPNQTTTYTVEVTENGCSSSDEVTVTINPAPPVNAGNDVTIGITQSVNLTASGATSYIWNTGETGESITVSSTETTTYIVTGTTDGCSAEDEVTVFIAGPITAVINGTTTICQGESTTITVEGGTNFLWNNGETTASITVSPNATTQYSVEVSDDYGNFDTAEVEVTVNPIPTANAGEDQSICAGDSVTLTASGGSSYLWSNGATTQSINVSPNQTTTYSVEVTENGCSSSDEVTVTINPAPPVNAGNDVTIGITQSVNLTASGATSYIWNTGETGESITVSPTETTTYIVTGTTDGCSAEDEVTVFIAGPITAVINGTTTICQRESTTITVEGGTNFLWNNGETTASITVSPNATTQYSVEVSDDYGNFDTAEVEVTVNPIPTANAGEDQSICAGDSVTLTASGGSSYLWSNGATTQSINVSPNQTTTYSVEVADNGCSSTDQVTVSVTAQPELQITGSTNIVYGQSTTLTVSGAESYSWNNGSNSNSITVQPETTTTYEVTGFINNCFSTASVTVVVESNVQASAGEDQRICQGYEVTLTANGGSSYLWSTGATTQSITVSPASNTIYTVTVFNGPYQDSDSVNVFVDPNPNVTVINGAEATVLEGNFITLSARGANTYQWSNGATQPNIAVRPSVTTTYEVRGFINDCYDEKAITVNVVPRVEAYAGEDITICAEESAILTATGGDDYLWSTGETTQSIEVSPEETTLYTVTVFNELDFDEASVMVMVDQECESVVFEDNDLDANIAFLVYPNPVSETLYIQLNNAVNVSIIQMFDVAGKLLFTEQIGQENEVYSFQKEVDVRTFQSGLYFVRFVDNDQVITKKILVQ</sequence>
<dbReference type="InterPro" id="IPR013783">
    <property type="entry name" value="Ig-like_fold"/>
</dbReference>
<dbReference type="InterPro" id="IPR008964">
    <property type="entry name" value="Invasin/intimin_cell_adhesion"/>
</dbReference>
<dbReference type="InterPro" id="IPR052063">
    <property type="entry name" value="Polysaccharide_Lyase_1"/>
</dbReference>
<dbReference type="InterPro" id="IPR012334">
    <property type="entry name" value="Pectin_lyas_fold"/>
</dbReference>
<gene>
    <name evidence="6" type="ORF">FJ651_09790</name>
</gene>
<dbReference type="PANTHER" id="PTHR42970:SF1">
    <property type="entry name" value="PECTATE LYASE C-RELATED"/>
    <property type="match status" value="1"/>
</dbReference>
<protein>
    <submittedName>
        <fullName evidence="6">T9SS type A sorting domain-containing protein</fullName>
    </submittedName>
</protein>
<evidence type="ECO:0000256" key="2">
    <source>
        <dbReference type="ARBA" id="ARBA00022729"/>
    </source>
</evidence>
<dbReference type="Gene3D" id="2.60.40.1080">
    <property type="match status" value="1"/>
</dbReference>
<feature type="domain" description="PKD/Chitinase" evidence="4">
    <location>
        <begin position="1272"/>
        <end position="1345"/>
    </location>
</feature>
<evidence type="ECO:0000256" key="1">
    <source>
        <dbReference type="ARBA" id="ARBA00022723"/>
    </source>
</evidence>
<reference evidence="6 7" key="1">
    <citation type="submission" date="2019-06" db="EMBL/GenBank/DDBJ databases">
        <title>Flavobacteriaceae Paucihalobacterium erythroidium CWB-1, complete genome.</title>
        <authorList>
            <person name="Wu S."/>
        </authorList>
    </citation>
    <scope>NUCLEOTIDE SEQUENCE [LARGE SCALE GENOMIC DNA]</scope>
    <source>
        <strain evidence="6 7">CWB-1</strain>
    </source>
</reference>
<dbReference type="SUPFAM" id="SSF51126">
    <property type="entry name" value="Pectin lyase-like"/>
    <property type="match status" value="1"/>
</dbReference>
<evidence type="ECO:0000256" key="3">
    <source>
        <dbReference type="ARBA" id="ARBA00023180"/>
    </source>
</evidence>
<feature type="domain" description="BIG2" evidence="5">
    <location>
        <begin position="487"/>
        <end position="564"/>
    </location>
</feature>
<feature type="domain" description="PKD/Chitinase" evidence="4">
    <location>
        <begin position="644"/>
        <end position="712"/>
    </location>
</feature>
<dbReference type="NCBIfam" id="TIGR04183">
    <property type="entry name" value="Por_Secre_tail"/>
    <property type="match status" value="1"/>
</dbReference>
<dbReference type="SMART" id="SM00089">
    <property type="entry name" value="PKD"/>
    <property type="match status" value="5"/>
</dbReference>
<dbReference type="OrthoDB" id="9765926at2"/>
<accession>A0A506PIG7</accession>
<dbReference type="InterPro" id="IPR022409">
    <property type="entry name" value="PKD/Chitinase_dom"/>
</dbReference>
<keyword evidence="7" id="KW-1185">Reference proteome</keyword>
<organism evidence="6 7">
    <name type="scientific">Paucihalobacter ruber</name>
    <dbReference type="NCBI Taxonomy" id="2567861"/>
    <lineage>
        <taxon>Bacteria</taxon>
        <taxon>Pseudomonadati</taxon>
        <taxon>Bacteroidota</taxon>
        <taxon>Flavobacteriia</taxon>
        <taxon>Flavobacteriales</taxon>
        <taxon>Flavobacteriaceae</taxon>
        <taxon>Paucihalobacter</taxon>
    </lineage>
</organism>
<dbReference type="SMART" id="SM00635">
    <property type="entry name" value="BID_2"/>
    <property type="match status" value="1"/>
</dbReference>
<feature type="domain" description="PKD/Chitinase" evidence="4">
    <location>
        <begin position="1061"/>
        <end position="1134"/>
    </location>
</feature>
<proteinExistence type="predicted"/>
<dbReference type="InterPro" id="IPR003343">
    <property type="entry name" value="Big_2"/>
</dbReference>
<dbReference type="Gene3D" id="2.60.40.10">
    <property type="entry name" value="Immunoglobulins"/>
    <property type="match status" value="4"/>
</dbReference>
<dbReference type="Pfam" id="PF02368">
    <property type="entry name" value="Big_2"/>
    <property type="match status" value="1"/>
</dbReference>